<dbReference type="eggNOG" id="ENOG502ZUZG">
    <property type="taxonomic scope" value="Bacteria"/>
</dbReference>
<dbReference type="Proteomes" id="UP000004001">
    <property type="component" value="Unassembled WGS sequence"/>
</dbReference>
<dbReference type="AlphaFoldDB" id="D1VX10"/>
<feature type="transmembrane region" description="Helical" evidence="1">
    <location>
        <begin position="246"/>
        <end position="277"/>
    </location>
</feature>
<keyword evidence="3" id="KW-1185">Reference proteome</keyword>
<keyword evidence="1" id="KW-1133">Transmembrane helix</keyword>
<protein>
    <recommendedName>
        <fullName evidence="4">Glycerophosphoryl diester phosphodiesterase membrane domain-containing protein</fullName>
    </recommendedName>
</protein>
<sequence length="300" mass="34010">MEKELYKNRSISSCIKMAYLLFCSNVMTILRRNWLPLLAFAIMEGVVTAWLIQHGNSLLEDNRGTSFFVLSPLLSLLYVAAMVWYMGSTTNLLNENGFRCNLLRNLKLTVFIGLIFIVLFVGAIAWQLTTLQLIATGQEMQQTGTTIQMWIFPLCLLVCALLLLPLNYSYMNYVQAPKARFKTHVIGGYFSGLRHFGYIFSTQLLFGVILFFLTILVAMPLYLLVFSHTLSQQGVLQGDVNTLPSYFPILLYGCSILTGFILIAIMTVGVYVNYYMYGAIVAKKKARRQRKEIQTKTSEG</sequence>
<name>D1VX10_9BACT</name>
<organism evidence="2 3">
    <name type="scientific">Hoylesella timonensis CRIS 5C-B1</name>
    <dbReference type="NCBI Taxonomy" id="679189"/>
    <lineage>
        <taxon>Bacteria</taxon>
        <taxon>Pseudomonadati</taxon>
        <taxon>Bacteroidota</taxon>
        <taxon>Bacteroidia</taxon>
        <taxon>Bacteroidales</taxon>
        <taxon>Prevotellaceae</taxon>
        <taxon>Hoylesella</taxon>
    </lineage>
</organism>
<accession>D1VX10</accession>
<feature type="transmembrane region" description="Helical" evidence="1">
    <location>
        <begin position="108"/>
        <end position="129"/>
    </location>
</feature>
<feature type="transmembrane region" description="Helical" evidence="1">
    <location>
        <begin position="204"/>
        <end position="226"/>
    </location>
</feature>
<dbReference type="RefSeq" id="WP_008122226.1">
    <property type="nucleotide sequence ID" value="NZ_ADEF01000006.1"/>
</dbReference>
<keyword evidence="1" id="KW-0472">Membrane</keyword>
<evidence type="ECO:0000313" key="2">
    <source>
        <dbReference type="EMBL" id="EFA98352.1"/>
    </source>
</evidence>
<proteinExistence type="predicted"/>
<feature type="transmembrane region" description="Helical" evidence="1">
    <location>
        <begin position="65"/>
        <end position="87"/>
    </location>
</feature>
<evidence type="ECO:0000256" key="1">
    <source>
        <dbReference type="SAM" id="Phobius"/>
    </source>
</evidence>
<dbReference type="EMBL" id="ADEF01000006">
    <property type="protein sequence ID" value="EFA98352.1"/>
    <property type="molecule type" value="Genomic_DNA"/>
</dbReference>
<evidence type="ECO:0008006" key="4">
    <source>
        <dbReference type="Google" id="ProtNLM"/>
    </source>
</evidence>
<comment type="caution">
    <text evidence="2">The sequence shown here is derived from an EMBL/GenBank/DDBJ whole genome shotgun (WGS) entry which is preliminary data.</text>
</comment>
<evidence type="ECO:0000313" key="3">
    <source>
        <dbReference type="Proteomes" id="UP000004001"/>
    </source>
</evidence>
<feature type="transmembrane region" description="Helical" evidence="1">
    <location>
        <begin position="149"/>
        <end position="170"/>
    </location>
</feature>
<feature type="transmembrane region" description="Helical" evidence="1">
    <location>
        <begin position="34"/>
        <end position="53"/>
    </location>
</feature>
<keyword evidence="1" id="KW-0812">Transmembrane</keyword>
<gene>
    <name evidence="2" type="ORF">HMPREF9019_0344</name>
</gene>
<reference evidence="2 3" key="1">
    <citation type="submission" date="2009-12" db="EMBL/GenBank/DDBJ databases">
        <title>Genome Sequence of Prevotella timonensis CRIS 5C-B1.</title>
        <authorList>
            <person name="Durkin A.S."/>
            <person name="Madupu R."/>
            <person name="Torralba M."/>
            <person name="Methe B."/>
            <person name="Sutton G."/>
            <person name="Strausberg R.L."/>
            <person name="Nelson K.E."/>
        </authorList>
    </citation>
    <scope>NUCLEOTIDE SEQUENCE [LARGE SCALE GENOMIC DNA]</scope>
    <source>
        <strain evidence="2 3">CRIS 5C-B1</strain>
    </source>
</reference>